<gene>
    <name evidence="3" type="ORF">GFD25_07815</name>
</gene>
<dbReference type="EMBL" id="WHZW01000015">
    <property type="protein sequence ID" value="NEG89888.1"/>
    <property type="molecule type" value="Genomic_DNA"/>
</dbReference>
<dbReference type="Proteomes" id="UP000469194">
    <property type="component" value="Unassembled WGS sequence"/>
</dbReference>
<evidence type="ECO:0000313" key="3">
    <source>
        <dbReference type="EMBL" id="NEG89888.1"/>
    </source>
</evidence>
<keyword evidence="3" id="KW-0808">Transferase</keyword>
<accession>A0A6N9Z5K2</accession>
<keyword evidence="3" id="KW-0032">Aminotransferase</keyword>
<organism evidence="3 4">
    <name type="scientific">Bifidobacterium aerophilum</name>
    <dbReference type="NCBI Taxonomy" id="1798155"/>
    <lineage>
        <taxon>Bacteria</taxon>
        <taxon>Bacillati</taxon>
        <taxon>Actinomycetota</taxon>
        <taxon>Actinomycetes</taxon>
        <taxon>Bifidobacteriales</taxon>
        <taxon>Bifidobacteriaceae</taxon>
        <taxon>Bifidobacterium</taxon>
    </lineage>
</organism>
<comment type="caution">
    <text evidence="3">The sequence shown here is derived from an EMBL/GenBank/DDBJ whole genome shotgun (WGS) entry which is preliminary data.</text>
</comment>
<feature type="domain" description="Aminotransferase class V" evidence="2">
    <location>
        <begin position="99"/>
        <end position="416"/>
    </location>
</feature>
<dbReference type="Gene3D" id="3.90.1150.10">
    <property type="entry name" value="Aspartate Aminotransferase, domain 1"/>
    <property type="match status" value="1"/>
</dbReference>
<dbReference type="InterPro" id="IPR015424">
    <property type="entry name" value="PyrdxlP-dep_Trfase"/>
</dbReference>
<sequence>MTSRRRPVRIRSTLYSKFVSAHTNGGFPMTVTHAAPRPLLTKTGTPARNLWRLTPGMPHINHGSYGAVPAAVLDHQRQLRDRMEQAPCQWFQALPGLLADARERTADLLGIDRAAMAFVPNASAAATVVCDSLRLKPGDEILVSDMGYGAVVMGAERHALRSGTTLRVVHIPIDADDDTIVAAFAAGMNAHTKLVIVDEITSATAMLFPVARVVEVAHAQGIRVLVDGAHAPGLVPGDPMDLGTDYWTGNLHKFVCNPRATAVIAAAPAVANELYPLIDSWGRDLPYPERFDEQGTGDYTAWLCAPVTLAYLDREFGWDRIRAYANTLADWAQRLIADAFAEACGGDGTDYVVDLASPAPAMRLVRLPEGLVRDDQDAAVVRRNVIQRFGCEATFTSFDGVGYMRLSAYIYNTAEDYLRFVDEVVPALVDWSRDRSLLERSEDDRH</sequence>
<reference evidence="3 4" key="1">
    <citation type="submission" date="2019-10" db="EMBL/GenBank/DDBJ databases">
        <title>Bifidobacterium from non-human primates.</title>
        <authorList>
            <person name="Modesto M."/>
        </authorList>
    </citation>
    <scope>NUCLEOTIDE SEQUENCE [LARGE SCALE GENOMIC DNA]</scope>
    <source>
        <strain evidence="3 4">TRE17</strain>
    </source>
</reference>
<keyword evidence="1" id="KW-0663">Pyridoxal phosphate</keyword>
<dbReference type="InterPro" id="IPR000192">
    <property type="entry name" value="Aminotrans_V_dom"/>
</dbReference>
<proteinExistence type="predicted"/>
<dbReference type="PANTHER" id="PTHR43092:SF2">
    <property type="entry name" value="HERCYNYLCYSTEINE SULFOXIDE LYASE"/>
    <property type="match status" value="1"/>
</dbReference>
<dbReference type="SUPFAM" id="SSF53383">
    <property type="entry name" value="PLP-dependent transferases"/>
    <property type="match status" value="1"/>
</dbReference>
<dbReference type="InterPro" id="IPR015422">
    <property type="entry name" value="PyrdxlP-dep_Trfase_small"/>
</dbReference>
<name>A0A6N9Z5K2_9BIFI</name>
<dbReference type="Pfam" id="PF00266">
    <property type="entry name" value="Aminotran_5"/>
    <property type="match status" value="1"/>
</dbReference>
<evidence type="ECO:0000256" key="1">
    <source>
        <dbReference type="ARBA" id="ARBA00022898"/>
    </source>
</evidence>
<dbReference type="GO" id="GO:0008483">
    <property type="term" value="F:transaminase activity"/>
    <property type="evidence" value="ECO:0007669"/>
    <property type="project" value="UniProtKB-KW"/>
</dbReference>
<evidence type="ECO:0000313" key="4">
    <source>
        <dbReference type="Proteomes" id="UP000469194"/>
    </source>
</evidence>
<keyword evidence="4" id="KW-1185">Reference proteome</keyword>
<dbReference type="PANTHER" id="PTHR43092">
    <property type="entry name" value="L-CYSTEINE DESULFHYDRASE"/>
    <property type="match status" value="1"/>
</dbReference>
<dbReference type="InterPro" id="IPR015421">
    <property type="entry name" value="PyrdxlP-dep_Trfase_major"/>
</dbReference>
<dbReference type="AlphaFoldDB" id="A0A6N9Z5K2"/>
<dbReference type="Gene3D" id="3.40.640.10">
    <property type="entry name" value="Type I PLP-dependent aspartate aminotransferase-like (Major domain)"/>
    <property type="match status" value="1"/>
</dbReference>
<protein>
    <submittedName>
        <fullName evidence="3">Aminotransferase class V-fold PLP-dependent enzyme</fullName>
    </submittedName>
</protein>
<evidence type="ECO:0000259" key="2">
    <source>
        <dbReference type="Pfam" id="PF00266"/>
    </source>
</evidence>